<feature type="coiled-coil region" evidence="1">
    <location>
        <begin position="145"/>
        <end position="175"/>
    </location>
</feature>
<keyword evidence="4" id="KW-1185">Reference proteome</keyword>
<dbReference type="GO" id="GO:0005768">
    <property type="term" value="C:endosome"/>
    <property type="evidence" value="ECO:0007669"/>
    <property type="project" value="TreeGrafter"/>
</dbReference>
<sequence>MSNPPKQQLPPFPNKYTLRLVSPTDSKPCLICYKPTTSVLISENQVDFFYTCNAHLLDTQFTDPVHPQAYYDLAKEIEVLKQSVEKLKVEVDSEKPYFWGLNQYWKNGGGSGSTESKSESTSKNGNDDDGNKEKSTNKTPASKDVSKYELLKSKLKEQSNSLQEKETQLQQFKFKNYTLHQTIYRNRLMAFQKRKYNKERSEKIQQKGFFPSAPTHDIS</sequence>
<proteinExistence type="predicted"/>
<dbReference type="Pfam" id="PF08432">
    <property type="entry name" value="Vfa1"/>
    <property type="match status" value="1"/>
</dbReference>
<gene>
    <name evidence="3" type="ORF">KGF56_004900</name>
</gene>
<keyword evidence="1" id="KW-0175">Coiled coil</keyword>
<dbReference type="InterPro" id="IPR013640">
    <property type="entry name" value="Vfa1"/>
</dbReference>
<feature type="region of interest" description="Disordered" evidence="2">
    <location>
        <begin position="200"/>
        <end position="219"/>
    </location>
</feature>
<dbReference type="PANTHER" id="PTHR28218">
    <property type="entry name" value="VPS4-ASSOCIATED PROTEIN 1"/>
    <property type="match status" value="1"/>
</dbReference>
<feature type="compositionally biased region" description="Basic and acidic residues" evidence="2">
    <location>
        <begin position="116"/>
        <end position="136"/>
    </location>
</feature>
<feature type="region of interest" description="Disordered" evidence="2">
    <location>
        <begin position="109"/>
        <end position="144"/>
    </location>
</feature>
<dbReference type="RefSeq" id="XP_049178079.1">
    <property type="nucleotide sequence ID" value="XM_049326387.1"/>
</dbReference>
<organism evidence="3 4">
    <name type="scientific">Candida oxycetoniae</name>
    <dbReference type="NCBI Taxonomy" id="497107"/>
    <lineage>
        <taxon>Eukaryota</taxon>
        <taxon>Fungi</taxon>
        <taxon>Dikarya</taxon>
        <taxon>Ascomycota</taxon>
        <taxon>Saccharomycotina</taxon>
        <taxon>Pichiomycetes</taxon>
        <taxon>Debaryomycetaceae</taxon>
        <taxon>Candida/Lodderomyces clade</taxon>
        <taxon>Candida</taxon>
    </lineage>
</organism>
<dbReference type="GeneID" id="73382513"/>
<dbReference type="AlphaFoldDB" id="A0AAI9WVP9"/>
<protein>
    <recommendedName>
        <fullName evidence="5">VPS4-associated protein 1</fullName>
    </recommendedName>
</protein>
<evidence type="ECO:0008006" key="5">
    <source>
        <dbReference type="Google" id="ProtNLM"/>
    </source>
</evidence>
<name>A0AAI9WVP9_9ASCO</name>
<reference evidence="3" key="1">
    <citation type="journal article" date="2022" name="DNA Res.">
        <title>Genome analysis of five recently described species of the CUG-Ser clade uncovers Candida theae as a new hybrid lineage with pathogenic potential in the Candida parapsilosis species complex.</title>
        <authorList>
            <person name="Mixao V."/>
            <person name="Del Olmo V."/>
            <person name="Hegedusova E."/>
            <person name="Saus E."/>
            <person name="Pryszcz L."/>
            <person name="Cillingova A."/>
            <person name="Nosek J."/>
            <person name="Gabaldon T."/>
        </authorList>
    </citation>
    <scope>NUCLEOTIDE SEQUENCE</scope>
    <source>
        <strain evidence="3">CBS 10844</strain>
    </source>
</reference>
<evidence type="ECO:0000256" key="1">
    <source>
        <dbReference type="SAM" id="Coils"/>
    </source>
</evidence>
<dbReference type="EMBL" id="JAHUZD010000150">
    <property type="protein sequence ID" value="KAI3402330.2"/>
    <property type="molecule type" value="Genomic_DNA"/>
</dbReference>
<accession>A0AAI9WVP9</accession>
<comment type="caution">
    <text evidence="3">The sequence shown here is derived from an EMBL/GenBank/DDBJ whole genome shotgun (WGS) entry which is preliminary data.</text>
</comment>
<evidence type="ECO:0000256" key="2">
    <source>
        <dbReference type="SAM" id="MobiDB-lite"/>
    </source>
</evidence>
<dbReference type="Proteomes" id="UP001202479">
    <property type="component" value="Unassembled WGS sequence"/>
</dbReference>
<evidence type="ECO:0000313" key="3">
    <source>
        <dbReference type="EMBL" id="KAI3402330.2"/>
    </source>
</evidence>
<dbReference type="PANTHER" id="PTHR28218:SF1">
    <property type="entry name" value="VPS4-ASSOCIATED PROTEIN 1"/>
    <property type="match status" value="1"/>
</dbReference>
<evidence type="ECO:0000313" key="4">
    <source>
        <dbReference type="Proteomes" id="UP001202479"/>
    </source>
</evidence>
<dbReference type="GO" id="GO:0007034">
    <property type="term" value="P:vacuolar transport"/>
    <property type="evidence" value="ECO:0007669"/>
    <property type="project" value="TreeGrafter"/>
</dbReference>